<reference evidence="7 8" key="1">
    <citation type="submission" date="2019-06" db="EMBL/GenBank/DDBJ databases">
        <title>New taxonomy in bacterial strain CC-CFT640, isolated from vineyard.</title>
        <authorList>
            <person name="Lin S.-Y."/>
            <person name="Tsai C.-F."/>
            <person name="Young C.-C."/>
        </authorList>
    </citation>
    <scope>NUCLEOTIDE SEQUENCE [LARGE SCALE GENOMIC DNA]</scope>
    <source>
        <strain evidence="7 8">CC-CFT640</strain>
    </source>
</reference>
<dbReference type="Pfam" id="PF00258">
    <property type="entry name" value="Flavodoxin_1"/>
    <property type="match status" value="1"/>
</dbReference>
<feature type="region of interest" description="Disordered" evidence="5">
    <location>
        <begin position="205"/>
        <end position="233"/>
    </location>
</feature>
<dbReference type="PANTHER" id="PTHR19384">
    <property type="entry name" value="NITRIC OXIDE SYNTHASE-RELATED"/>
    <property type="match status" value="1"/>
</dbReference>
<dbReference type="GO" id="GO:0050660">
    <property type="term" value="F:flavin adenine dinucleotide binding"/>
    <property type="evidence" value="ECO:0007669"/>
    <property type="project" value="TreeGrafter"/>
</dbReference>
<evidence type="ECO:0000256" key="1">
    <source>
        <dbReference type="ARBA" id="ARBA00001917"/>
    </source>
</evidence>
<dbReference type="EMBL" id="VDUZ01000010">
    <property type="protein sequence ID" value="TXL76774.1"/>
    <property type="molecule type" value="Genomic_DNA"/>
</dbReference>
<dbReference type="Gene3D" id="3.40.50.360">
    <property type="match status" value="1"/>
</dbReference>
<dbReference type="PANTHER" id="PTHR19384:SF128">
    <property type="entry name" value="NADPH OXIDOREDUCTASE A"/>
    <property type="match status" value="1"/>
</dbReference>
<dbReference type="SUPFAM" id="SSF52218">
    <property type="entry name" value="Flavoproteins"/>
    <property type="match status" value="1"/>
</dbReference>
<evidence type="ECO:0000256" key="3">
    <source>
        <dbReference type="ARBA" id="ARBA00022643"/>
    </source>
</evidence>
<proteinExistence type="predicted"/>
<keyword evidence="4" id="KW-0249">Electron transport</keyword>
<comment type="cofactor">
    <cofactor evidence="1">
        <name>FMN</name>
        <dbReference type="ChEBI" id="CHEBI:58210"/>
    </cofactor>
</comment>
<evidence type="ECO:0000256" key="5">
    <source>
        <dbReference type="SAM" id="MobiDB-lite"/>
    </source>
</evidence>
<sequence length="233" mass="24555">MTTGRTTMTELPGPGLSAEQWQQIKALVQALSPSQTFWVSGHFTGVDKAAQWIAAQMALAVAPASASAPRRPLTILVGCEAGASAGIVAALARAAAAAGLAAEVIDMADYALPRLRDEQDILVVTSTSDADPPTPAAPFFAFAAARRAPRLPGVRYAVFALGAAGDERYREAGPWLDRRLEELGATRLLPCVDCDLGEVAASGAASRREPGPRRCTPWSPPRRCRTGNGHRRT</sequence>
<dbReference type="Proteomes" id="UP000321638">
    <property type="component" value="Unassembled WGS sequence"/>
</dbReference>
<evidence type="ECO:0000256" key="4">
    <source>
        <dbReference type="ARBA" id="ARBA00022982"/>
    </source>
</evidence>
<protein>
    <recommendedName>
        <fullName evidence="6">Flavodoxin-like domain-containing protein</fullName>
    </recommendedName>
</protein>
<keyword evidence="8" id="KW-1185">Reference proteome</keyword>
<keyword evidence="4" id="KW-0813">Transport</keyword>
<gene>
    <name evidence="7" type="ORF">FHP25_11330</name>
</gene>
<dbReference type="InterPro" id="IPR029039">
    <property type="entry name" value="Flavoprotein-like_sf"/>
</dbReference>
<dbReference type="PROSITE" id="PS50902">
    <property type="entry name" value="FLAVODOXIN_LIKE"/>
    <property type="match status" value="1"/>
</dbReference>
<comment type="caution">
    <text evidence="7">The sequence shown here is derived from an EMBL/GenBank/DDBJ whole genome shotgun (WGS) entry which is preliminary data.</text>
</comment>
<dbReference type="GO" id="GO:0016491">
    <property type="term" value="F:oxidoreductase activity"/>
    <property type="evidence" value="ECO:0007669"/>
    <property type="project" value="TreeGrafter"/>
</dbReference>
<keyword evidence="3" id="KW-0288">FMN</keyword>
<feature type="domain" description="Flavodoxin-like" evidence="6">
    <location>
        <begin position="73"/>
        <end position="223"/>
    </location>
</feature>
<evidence type="ECO:0000313" key="8">
    <source>
        <dbReference type="Proteomes" id="UP000321638"/>
    </source>
</evidence>
<evidence type="ECO:0000313" key="7">
    <source>
        <dbReference type="EMBL" id="TXL76774.1"/>
    </source>
</evidence>
<feature type="compositionally biased region" description="Basic residues" evidence="5">
    <location>
        <begin position="222"/>
        <end position="233"/>
    </location>
</feature>
<name>A0A5C8PPW1_9HYPH</name>
<dbReference type="AlphaFoldDB" id="A0A5C8PPW1"/>
<keyword evidence="2" id="KW-0285">Flavoprotein</keyword>
<dbReference type="GO" id="GO:0010181">
    <property type="term" value="F:FMN binding"/>
    <property type="evidence" value="ECO:0007669"/>
    <property type="project" value="InterPro"/>
</dbReference>
<accession>A0A5C8PPW1</accession>
<dbReference type="InterPro" id="IPR001094">
    <property type="entry name" value="Flavdoxin-like"/>
</dbReference>
<dbReference type="PRINTS" id="PR00369">
    <property type="entry name" value="FLAVODOXIN"/>
</dbReference>
<organism evidence="7 8">
    <name type="scientific">Vineibacter terrae</name>
    <dbReference type="NCBI Taxonomy" id="2586908"/>
    <lineage>
        <taxon>Bacteria</taxon>
        <taxon>Pseudomonadati</taxon>
        <taxon>Pseudomonadota</taxon>
        <taxon>Alphaproteobacteria</taxon>
        <taxon>Hyphomicrobiales</taxon>
        <taxon>Vineibacter</taxon>
    </lineage>
</organism>
<dbReference type="GO" id="GO:0005829">
    <property type="term" value="C:cytosol"/>
    <property type="evidence" value="ECO:0007669"/>
    <property type="project" value="TreeGrafter"/>
</dbReference>
<dbReference type="InterPro" id="IPR008254">
    <property type="entry name" value="Flavodoxin/NO_synth"/>
</dbReference>
<evidence type="ECO:0000259" key="6">
    <source>
        <dbReference type="PROSITE" id="PS50902"/>
    </source>
</evidence>
<evidence type="ECO:0000256" key="2">
    <source>
        <dbReference type="ARBA" id="ARBA00022630"/>
    </source>
</evidence>